<gene>
    <name evidence="1" type="ORF">KC19_11G031100</name>
</gene>
<evidence type="ECO:0000313" key="2">
    <source>
        <dbReference type="Proteomes" id="UP000822688"/>
    </source>
</evidence>
<reference evidence="1 2" key="1">
    <citation type="submission" date="2020-06" db="EMBL/GenBank/DDBJ databases">
        <title>WGS assembly of Ceratodon purpureus strain R40.</title>
        <authorList>
            <person name="Carey S.B."/>
            <person name="Jenkins J."/>
            <person name="Shu S."/>
            <person name="Lovell J.T."/>
            <person name="Sreedasyam A."/>
            <person name="Maumus F."/>
            <person name="Tiley G.P."/>
            <person name="Fernandez-Pozo N."/>
            <person name="Barry K."/>
            <person name="Chen C."/>
            <person name="Wang M."/>
            <person name="Lipzen A."/>
            <person name="Daum C."/>
            <person name="Saski C.A."/>
            <person name="Payton A.C."/>
            <person name="Mcbreen J.C."/>
            <person name="Conrad R.E."/>
            <person name="Kollar L.M."/>
            <person name="Olsson S."/>
            <person name="Huttunen S."/>
            <person name="Landis J.B."/>
            <person name="Wickett N.J."/>
            <person name="Johnson M.G."/>
            <person name="Rensing S.A."/>
            <person name="Grimwood J."/>
            <person name="Schmutz J."/>
            <person name="Mcdaniel S.F."/>
        </authorList>
    </citation>
    <scope>NUCLEOTIDE SEQUENCE [LARGE SCALE GENOMIC DNA]</scope>
    <source>
        <strain evidence="1 2">R40</strain>
    </source>
</reference>
<comment type="caution">
    <text evidence="1">The sequence shown here is derived from an EMBL/GenBank/DDBJ whole genome shotgun (WGS) entry which is preliminary data.</text>
</comment>
<dbReference type="AlphaFoldDB" id="A0A8T0GAJ8"/>
<organism evidence="1 2">
    <name type="scientific">Ceratodon purpureus</name>
    <name type="common">Fire moss</name>
    <name type="synonym">Dicranum purpureum</name>
    <dbReference type="NCBI Taxonomy" id="3225"/>
    <lineage>
        <taxon>Eukaryota</taxon>
        <taxon>Viridiplantae</taxon>
        <taxon>Streptophyta</taxon>
        <taxon>Embryophyta</taxon>
        <taxon>Bryophyta</taxon>
        <taxon>Bryophytina</taxon>
        <taxon>Bryopsida</taxon>
        <taxon>Dicranidae</taxon>
        <taxon>Pseudoditrichales</taxon>
        <taxon>Ditrichaceae</taxon>
        <taxon>Ceratodon</taxon>
    </lineage>
</organism>
<evidence type="ECO:0000313" key="1">
    <source>
        <dbReference type="EMBL" id="KAG0556161.1"/>
    </source>
</evidence>
<protein>
    <submittedName>
        <fullName evidence="1">Uncharacterized protein</fullName>
    </submittedName>
</protein>
<accession>A0A8T0GAJ8</accession>
<name>A0A8T0GAJ8_CERPU</name>
<sequence length="186" mass="20835">MQQRAHRPSAHMLLQQHRCSMCASFCSPLVAAGRHTHVLSQPLHMTTCRLSLARSMYCHHLPFLHEARARSLAASYRLFSPVTKGQTTNNQNSYIILSPLTSLSFFALPRHTPLHSTPLNTKRKTGERCDRKRVSTHEQVLYTLVHAQLCSLSSVTSTTRSSLTTPLTLNTLSCDRRPHTPPPSTA</sequence>
<proteinExistence type="predicted"/>
<keyword evidence="2" id="KW-1185">Reference proteome</keyword>
<dbReference type="Proteomes" id="UP000822688">
    <property type="component" value="Chromosome 11"/>
</dbReference>
<dbReference type="EMBL" id="CM026432">
    <property type="protein sequence ID" value="KAG0556161.1"/>
    <property type="molecule type" value="Genomic_DNA"/>
</dbReference>